<feature type="transmembrane region" description="Helical" evidence="10">
    <location>
        <begin position="191"/>
        <end position="212"/>
    </location>
</feature>
<dbReference type="EMBL" id="SMMX01000009">
    <property type="protein sequence ID" value="TDA21405.1"/>
    <property type="molecule type" value="Genomic_DNA"/>
</dbReference>
<dbReference type="Pfam" id="PF00528">
    <property type="entry name" value="BPD_transp_1"/>
    <property type="match status" value="1"/>
</dbReference>
<dbReference type="GO" id="GO:0015031">
    <property type="term" value="P:protein transport"/>
    <property type="evidence" value="ECO:0007669"/>
    <property type="project" value="UniProtKB-KW"/>
</dbReference>
<evidence type="ECO:0000256" key="8">
    <source>
        <dbReference type="ARBA" id="ARBA00023136"/>
    </source>
</evidence>
<keyword evidence="5" id="KW-0571">Peptide transport</keyword>
<evidence type="ECO:0000256" key="1">
    <source>
        <dbReference type="ARBA" id="ARBA00004651"/>
    </source>
</evidence>
<keyword evidence="7 10" id="KW-1133">Transmembrane helix</keyword>
<dbReference type="AlphaFoldDB" id="A0A4R4FD32"/>
<evidence type="ECO:0000259" key="11">
    <source>
        <dbReference type="PROSITE" id="PS50928"/>
    </source>
</evidence>
<dbReference type="PANTHER" id="PTHR43386:SF24">
    <property type="entry name" value="OLIGOPEPTIDE TRANSPORT SYSTEM PERMEASE PROTEIN AMID"/>
    <property type="match status" value="1"/>
</dbReference>
<dbReference type="PROSITE" id="PS50928">
    <property type="entry name" value="ABC_TM1"/>
    <property type="match status" value="1"/>
</dbReference>
<name>A0A4R4FD32_9FIRM</name>
<keyword evidence="4 10" id="KW-0812">Transmembrane</keyword>
<feature type="transmembrane region" description="Helical" evidence="10">
    <location>
        <begin position="219"/>
        <end position="239"/>
    </location>
</feature>
<keyword evidence="6" id="KW-0653">Protein transport</keyword>
<keyword evidence="13" id="KW-1185">Reference proteome</keyword>
<dbReference type="Pfam" id="PF12911">
    <property type="entry name" value="OppC_N"/>
    <property type="match status" value="1"/>
</dbReference>
<evidence type="ECO:0000256" key="10">
    <source>
        <dbReference type="RuleBase" id="RU363032"/>
    </source>
</evidence>
<dbReference type="GO" id="GO:0015833">
    <property type="term" value="P:peptide transport"/>
    <property type="evidence" value="ECO:0007669"/>
    <property type="project" value="UniProtKB-KW"/>
</dbReference>
<evidence type="ECO:0000256" key="4">
    <source>
        <dbReference type="ARBA" id="ARBA00022692"/>
    </source>
</evidence>
<sequence length="286" mass="30102">MAGSKDKEDMQLKTYFRKNPMLASGIVLLAVMVLLSVLIPALSPYAATAQNAELRNAPSSFSHLFGTDKFGRDIFVRVFAGTRISIAVGIGSALICGVAGILYGCAAGYAGGKADMLLMRAADVIDAIPSLLYVILIMLVMGASIGSILLGICIGGWVGLARVVRGEIIRLKAEDFCTAARLLGVGNGRILFIHLLPNAAGPIIVNLTLLIPKAMFTEAFLSFVGVGIMAPAASLGTLIQEARSQIQVAPSQMLYPILVLCILILSVNLTGAGLEKTIGRAEEGRW</sequence>
<keyword evidence="8 10" id="KW-0472">Membrane</keyword>
<keyword evidence="3" id="KW-1003">Cell membrane</keyword>
<feature type="transmembrane region" description="Helical" evidence="10">
    <location>
        <begin position="254"/>
        <end position="274"/>
    </location>
</feature>
<feature type="transmembrane region" description="Helical" evidence="10">
    <location>
        <begin position="131"/>
        <end position="158"/>
    </location>
</feature>
<evidence type="ECO:0000313" key="12">
    <source>
        <dbReference type="EMBL" id="TDA21405.1"/>
    </source>
</evidence>
<evidence type="ECO:0000256" key="9">
    <source>
        <dbReference type="ARBA" id="ARBA00024202"/>
    </source>
</evidence>
<feature type="domain" description="ABC transmembrane type-1" evidence="11">
    <location>
        <begin position="82"/>
        <end position="271"/>
    </location>
</feature>
<evidence type="ECO:0000256" key="5">
    <source>
        <dbReference type="ARBA" id="ARBA00022856"/>
    </source>
</evidence>
<feature type="transmembrane region" description="Helical" evidence="10">
    <location>
        <begin position="84"/>
        <end position="110"/>
    </location>
</feature>
<feature type="transmembrane region" description="Helical" evidence="10">
    <location>
        <begin position="21"/>
        <end position="42"/>
    </location>
</feature>
<keyword evidence="2 10" id="KW-0813">Transport</keyword>
<dbReference type="InterPro" id="IPR050366">
    <property type="entry name" value="BP-dependent_transpt_permease"/>
</dbReference>
<protein>
    <submittedName>
        <fullName evidence="12">ABC transporter permease</fullName>
    </submittedName>
</protein>
<comment type="caution">
    <text evidence="12">The sequence shown here is derived from an EMBL/GenBank/DDBJ whole genome shotgun (WGS) entry which is preliminary data.</text>
</comment>
<evidence type="ECO:0000256" key="6">
    <source>
        <dbReference type="ARBA" id="ARBA00022927"/>
    </source>
</evidence>
<evidence type="ECO:0000256" key="2">
    <source>
        <dbReference type="ARBA" id="ARBA00022448"/>
    </source>
</evidence>
<dbReference type="Proteomes" id="UP000295710">
    <property type="component" value="Unassembled WGS sequence"/>
</dbReference>
<dbReference type="Gene3D" id="1.10.3720.10">
    <property type="entry name" value="MetI-like"/>
    <property type="match status" value="1"/>
</dbReference>
<dbReference type="InterPro" id="IPR035906">
    <property type="entry name" value="MetI-like_sf"/>
</dbReference>
<dbReference type="GO" id="GO:0055085">
    <property type="term" value="P:transmembrane transport"/>
    <property type="evidence" value="ECO:0007669"/>
    <property type="project" value="InterPro"/>
</dbReference>
<dbReference type="GO" id="GO:0005886">
    <property type="term" value="C:plasma membrane"/>
    <property type="evidence" value="ECO:0007669"/>
    <property type="project" value="UniProtKB-SubCell"/>
</dbReference>
<dbReference type="PANTHER" id="PTHR43386">
    <property type="entry name" value="OLIGOPEPTIDE TRANSPORT SYSTEM PERMEASE PROTEIN APPC"/>
    <property type="match status" value="1"/>
</dbReference>
<comment type="subcellular location">
    <subcellularLocation>
        <location evidence="1 10">Cell membrane</location>
        <topology evidence="1 10">Multi-pass membrane protein</topology>
    </subcellularLocation>
</comment>
<proteinExistence type="inferred from homology"/>
<gene>
    <name evidence="12" type="ORF">E1963_12120</name>
</gene>
<organism evidence="12 13">
    <name type="scientific">Extibacter muris</name>
    <dbReference type="NCBI Taxonomy" id="1796622"/>
    <lineage>
        <taxon>Bacteria</taxon>
        <taxon>Bacillati</taxon>
        <taxon>Bacillota</taxon>
        <taxon>Clostridia</taxon>
        <taxon>Lachnospirales</taxon>
        <taxon>Lachnospiraceae</taxon>
        <taxon>Extibacter</taxon>
    </lineage>
</organism>
<dbReference type="InterPro" id="IPR000515">
    <property type="entry name" value="MetI-like"/>
</dbReference>
<evidence type="ECO:0000256" key="3">
    <source>
        <dbReference type="ARBA" id="ARBA00022475"/>
    </source>
</evidence>
<dbReference type="CDD" id="cd06261">
    <property type="entry name" value="TM_PBP2"/>
    <property type="match status" value="1"/>
</dbReference>
<accession>A0A4R4FD32</accession>
<evidence type="ECO:0000313" key="13">
    <source>
        <dbReference type="Proteomes" id="UP000295710"/>
    </source>
</evidence>
<comment type="similarity">
    <text evidence="9">Belongs to the binding-protein-dependent transport system permease family. OppBC subfamily.</text>
</comment>
<reference evidence="12 13" key="1">
    <citation type="journal article" date="2016" name="Nat. Microbiol.">
        <title>The Mouse Intestinal Bacterial Collection (miBC) provides host-specific insight into cultured diversity and functional potential of the gut microbiota.</title>
        <authorList>
            <person name="Lagkouvardos I."/>
            <person name="Pukall R."/>
            <person name="Abt B."/>
            <person name="Foesel B.U."/>
            <person name="Meier-Kolthoff J.P."/>
            <person name="Kumar N."/>
            <person name="Bresciani A."/>
            <person name="Martinez I."/>
            <person name="Just S."/>
            <person name="Ziegler C."/>
            <person name="Brugiroux S."/>
            <person name="Garzetti D."/>
            <person name="Wenning M."/>
            <person name="Bui T.P."/>
            <person name="Wang J."/>
            <person name="Hugenholtz F."/>
            <person name="Plugge C.M."/>
            <person name="Peterson D.A."/>
            <person name="Hornef M.W."/>
            <person name="Baines J.F."/>
            <person name="Smidt H."/>
            <person name="Walter J."/>
            <person name="Kristiansen K."/>
            <person name="Nielsen H.B."/>
            <person name="Haller D."/>
            <person name="Overmann J."/>
            <person name="Stecher B."/>
            <person name="Clavel T."/>
        </authorList>
    </citation>
    <scope>NUCLEOTIDE SEQUENCE [LARGE SCALE GENOMIC DNA]</scope>
    <source>
        <strain evidence="12 13">DSM 28560</strain>
    </source>
</reference>
<dbReference type="SUPFAM" id="SSF161098">
    <property type="entry name" value="MetI-like"/>
    <property type="match status" value="1"/>
</dbReference>
<dbReference type="InterPro" id="IPR025966">
    <property type="entry name" value="OppC_N"/>
</dbReference>
<evidence type="ECO:0000256" key="7">
    <source>
        <dbReference type="ARBA" id="ARBA00022989"/>
    </source>
</evidence>